<name>A0AAJ0XCT0_9GAMM</name>
<dbReference type="Proteomes" id="UP001296776">
    <property type="component" value="Unassembled WGS sequence"/>
</dbReference>
<evidence type="ECO:0000313" key="7">
    <source>
        <dbReference type="Proteomes" id="UP001296776"/>
    </source>
</evidence>
<evidence type="ECO:0000256" key="1">
    <source>
        <dbReference type="ARBA" id="ARBA00000085"/>
    </source>
</evidence>
<feature type="transmembrane region" description="Helical" evidence="4">
    <location>
        <begin position="41"/>
        <end position="59"/>
    </location>
</feature>
<reference evidence="6" key="2">
    <citation type="journal article" date="2020" name="Microorganisms">
        <title>Osmotic Adaptation and Compatible Solute Biosynthesis of Phototrophic Bacteria as Revealed from Genome Analyses.</title>
        <authorList>
            <person name="Imhoff J.F."/>
            <person name="Rahn T."/>
            <person name="Kunzel S."/>
            <person name="Keller A."/>
            <person name="Neulinger S.C."/>
        </authorList>
    </citation>
    <scope>NUCLEOTIDE SEQUENCE</scope>
    <source>
        <strain evidence="6">DSM 11080</strain>
    </source>
</reference>
<dbReference type="EC" id="2.7.13.3" evidence="2"/>
<dbReference type="Pfam" id="PF00512">
    <property type="entry name" value="HisKA"/>
    <property type="match status" value="1"/>
</dbReference>
<dbReference type="EMBL" id="NRSJ01000066">
    <property type="protein sequence ID" value="MBK1707137.1"/>
    <property type="molecule type" value="Genomic_DNA"/>
</dbReference>
<keyword evidence="4" id="KW-1133">Transmembrane helix</keyword>
<proteinExistence type="predicted"/>
<protein>
    <recommendedName>
        <fullName evidence="2">histidine kinase</fullName>
        <ecNumber evidence="2">2.7.13.3</ecNumber>
    </recommendedName>
</protein>
<gene>
    <name evidence="6" type="ORF">CKO40_22025</name>
</gene>
<evidence type="ECO:0000256" key="2">
    <source>
        <dbReference type="ARBA" id="ARBA00012438"/>
    </source>
</evidence>
<dbReference type="InterPro" id="IPR003594">
    <property type="entry name" value="HATPase_dom"/>
</dbReference>
<dbReference type="InterPro" id="IPR003661">
    <property type="entry name" value="HisK_dim/P_dom"/>
</dbReference>
<evidence type="ECO:0000256" key="4">
    <source>
        <dbReference type="SAM" id="Phobius"/>
    </source>
</evidence>
<comment type="catalytic activity">
    <reaction evidence="1">
        <text>ATP + protein L-histidine = ADP + protein N-phospho-L-histidine.</text>
        <dbReference type="EC" id="2.7.13.3"/>
    </reaction>
</comment>
<dbReference type="PANTHER" id="PTHR43065:SF52">
    <property type="entry name" value="SENSOR PROTEIN KINASE PILS"/>
    <property type="match status" value="1"/>
</dbReference>
<keyword evidence="4" id="KW-0812">Transmembrane</keyword>
<comment type="caution">
    <text evidence="6">The sequence shown here is derived from an EMBL/GenBank/DDBJ whole genome shotgun (WGS) entry which is preliminary data.</text>
</comment>
<dbReference type="InterPro" id="IPR036097">
    <property type="entry name" value="HisK_dim/P_sf"/>
</dbReference>
<dbReference type="GO" id="GO:0000155">
    <property type="term" value="F:phosphorelay sensor kinase activity"/>
    <property type="evidence" value="ECO:0007669"/>
    <property type="project" value="InterPro"/>
</dbReference>
<keyword evidence="7" id="KW-1185">Reference proteome</keyword>
<evidence type="ECO:0000259" key="5">
    <source>
        <dbReference type="PROSITE" id="PS50109"/>
    </source>
</evidence>
<feature type="domain" description="Histidine kinase" evidence="5">
    <location>
        <begin position="302"/>
        <end position="513"/>
    </location>
</feature>
<dbReference type="SMART" id="SM00387">
    <property type="entry name" value="HATPase_c"/>
    <property type="match status" value="1"/>
</dbReference>
<sequence length="515" mass="56473">MSWLFLSRLLLVLALLLMLSFEGSADWLPRVAEPSGARQLLLVQTAVILLSGLMTVVGWPRRDQQVQLAVFLDSAFAMLLIHLSGGVAAGFGLLPVVPLTWGALLLAGRQSLLFAALASLGVISVQVHAELYLDGHRGSYLEAGLLGLVYFSVAMLAHGLSKRLQASERRVARREIDVADLSKLNDYVIQQLSIGVLVIDGERRIRLSNAAAQQVLEGSSWRRGVALGRAAPPLLDWLERMVAGEPVAGRIIQLNGHSLRPSLHLLGHNRPHGALLYLRDEQEMLRQAQDMNLASVGRLSASVAHNIRNPLAAISHAGQLLAESEHLDTEDQRLLAIIQRNTQRLDETVASVLDLANRHRAEPQRLELNGWLVAFCHEYREMNGLAGHELILQLPERTLEVHADSRHLQQILSNLCDNARLHGRDGTGRCSIHLALDRGADNRVQLRLSDQGPGIPPDLHEAVFEPFFTTASSGTGLGLYAARALAESNGMRLAYSEQRHAGACFRLTFAAHHQP</sequence>
<feature type="transmembrane region" description="Helical" evidence="4">
    <location>
        <begin position="140"/>
        <end position="160"/>
    </location>
</feature>
<dbReference type="PROSITE" id="PS50109">
    <property type="entry name" value="HIS_KIN"/>
    <property type="match status" value="1"/>
</dbReference>
<keyword evidence="4" id="KW-0472">Membrane</keyword>
<dbReference type="InterPro" id="IPR005467">
    <property type="entry name" value="His_kinase_dom"/>
</dbReference>
<dbReference type="CDD" id="cd00082">
    <property type="entry name" value="HisKA"/>
    <property type="match status" value="1"/>
</dbReference>
<dbReference type="AlphaFoldDB" id="A0AAJ0XCT0"/>
<organism evidence="6 7">
    <name type="scientific">Halochromatium glycolicum</name>
    <dbReference type="NCBI Taxonomy" id="85075"/>
    <lineage>
        <taxon>Bacteria</taxon>
        <taxon>Pseudomonadati</taxon>
        <taxon>Pseudomonadota</taxon>
        <taxon>Gammaproteobacteria</taxon>
        <taxon>Chromatiales</taxon>
        <taxon>Chromatiaceae</taxon>
        <taxon>Halochromatium</taxon>
    </lineage>
</organism>
<dbReference type="PRINTS" id="PR00344">
    <property type="entry name" value="BCTRLSENSOR"/>
</dbReference>
<reference evidence="6" key="1">
    <citation type="submission" date="2017-08" db="EMBL/GenBank/DDBJ databases">
        <authorList>
            <person name="Imhoff J.F."/>
            <person name="Rahn T."/>
            <person name="Kuenzel S."/>
            <person name="Neulinger S.C."/>
        </authorList>
    </citation>
    <scope>NUCLEOTIDE SEQUENCE</scope>
    <source>
        <strain evidence="6">DSM 11080</strain>
    </source>
</reference>
<dbReference type="PANTHER" id="PTHR43065">
    <property type="entry name" value="SENSOR HISTIDINE KINASE"/>
    <property type="match status" value="1"/>
</dbReference>
<dbReference type="InterPro" id="IPR036890">
    <property type="entry name" value="HATPase_C_sf"/>
</dbReference>
<dbReference type="Gene3D" id="3.30.565.10">
    <property type="entry name" value="Histidine kinase-like ATPase, C-terminal domain"/>
    <property type="match status" value="1"/>
</dbReference>
<dbReference type="SUPFAM" id="SSF55874">
    <property type="entry name" value="ATPase domain of HSP90 chaperone/DNA topoisomerase II/histidine kinase"/>
    <property type="match status" value="1"/>
</dbReference>
<keyword evidence="3" id="KW-0597">Phosphoprotein</keyword>
<dbReference type="SUPFAM" id="SSF47384">
    <property type="entry name" value="Homodimeric domain of signal transducing histidine kinase"/>
    <property type="match status" value="1"/>
</dbReference>
<dbReference type="SMART" id="SM00388">
    <property type="entry name" value="HisKA"/>
    <property type="match status" value="1"/>
</dbReference>
<evidence type="ECO:0000313" key="6">
    <source>
        <dbReference type="EMBL" id="MBK1707137.1"/>
    </source>
</evidence>
<feature type="transmembrane region" description="Helical" evidence="4">
    <location>
        <begin position="112"/>
        <end position="133"/>
    </location>
</feature>
<dbReference type="Pfam" id="PF25323">
    <property type="entry name" value="6TM_PilS"/>
    <property type="match status" value="1"/>
</dbReference>
<accession>A0AAJ0XCT0</accession>
<evidence type="ECO:0000256" key="3">
    <source>
        <dbReference type="ARBA" id="ARBA00022553"/>
    </source>
</evidence>
<dbReference type="InterPro" id="IPR004358">
    <property type="entry name" value="Sig_transdc_His_kin-like_C"/>
</dbReference>
<feature type="transmembrane region" description="Helical" evidence="4">
    <location>
        <begin position="71"/>
        <end position="92"/>
    </location>
</feature>
<dbReference type="Gene3D" id="1.10.287.130">
    <property type="match status" value="1"/>
</dbReference>
<dbReference type="Pfam" id="PF02518">
    <property type="entry name" value="HATPase_c"/>
    <property type="match status" value="1"/>
</dbReference>